<dbReference type="InterPro" id="IPR014001">
    <property type="entry name" value="Helicase_ATP-bd"/>
</dbReference>
<comment type="similarity">
    <text evidence="2">In the central section; belongs to the CRISPR-associated helicase Cas3 family.</text>
</comment>
<dbReference type="InterPro" id="IPR006474">
    <property type="entry name" value="Helicase_Cas3_CRISPR-ass_core"/>
</dbReference>
<dbReference type="Gene3D" id="1.10.3210.30">
    <property type="match status" value="1"/>
</dbReference>
<feature type="domain" description="HD Cas3-type" evidence="10">
    <location>
        <begin position="18"/>
        <end position="186"/>
    </location>
</feature>
<dbReference type="SUPFAM" id="SSF52540">
    <property type="entry name" value="P-loop containing nucleoside triphosphate hydrolases"/>
    <property type="match status" value="1"/>
</dbReference>
<dbReference type="InterPro" id="IPR054712">
    <property type="entry name" value="Cas3-like_dom"/>
</dbReference>
<dbReference type="NCBIfam" id="TIGR01587">
    <property type="entry name" value="cas3_core"/>
    <property type="match status" value="1"/>
</dbReference>
<dbReference type="GO" id="GO:0051607">
    <property type="term" value="P:defense response to virus"/>
    <property type="evidence" value="ECO:0007669"/>
    <property type="project" value="UniProtKB-KW"/>
</dbReference>
<dbReference type="InterPro" id="IPR038257">
    <property type="entry name" value="CRISPR-assoc_Cas3_HD_sf"/>
</dbReference>
<evidence type="ECO:0000259" key="10">
    <source>
        <dbReference type="PROSITE" id="PS51643"/>
    </source>
</evidence>
<dbReference type="EMBL" id="RAYI01000001">
    <property type="protein sequence ID" value="RLT75137.1"/>
    <property type="molecule type" value="Genomic_DNA"/>
</dbReference>
<dbReference type="SMART" id="SM00487">
    <property type="entry name" value="DEXDc"/>
    <property type="match status" value="1"/>
</dbReference>
<protein>
    <submittedName>
        <fullName evidence="11">CRISPR-associated helicase Cas3</fullName>
    </submittedName>
</protein>
<dbReference type="GO" id="GO:0016787">
    <property type="term" value="F:hydrolase activity"/>
    <property type="evidence" value="ECO:0007669"/>
    <property type="project" value="UniProtKB-KW"/>
</dbReference>
<evidence type="ECO:0000313" key="11">
    <source>
        <dbReference type="EMBL" id="RLT75137.1"/>
    </source>
</evidence>
<accession>A0A3L7ZW10</accession>
<keyword evidence="4" id="KW-0479">Metal-binding</keyword>
<reference evidence="11 12" key="1">
    <citation type="submission" date="2018-09" db="EMBL/GenBank/DDBJ databases">
        <title>Murine metabolic-syndrome-specific gut microbial biobank.</title>
        <authorList>
            <person name="Liu C."/>
        </authorList>
    </citation>
    <scope>NUCLEOTIDE SEQUENCE [LARGE SCALE GENOMIC DNA]</scope>
    <source>
        <strain evidence="11 12">8-P5</strain>
    </source>
</reference>
<evidence type="ECO:0000256" key="6">
    <source>
        <dbReference type="ARBA" id="ARBA00022801"/>
    </source>
</evidence>
<keyword evidence="9" id="KW-0051">Antiviral defense</keyword>
<dbReference type="InterPro" id="IPR027417">
    <property type="entry name" value="P-loop_NTPase"/>
</dbReference>
<comment type="caution">
    <text evidence="11">The sequence shown here is derived from an EMBL/GenBank/DDBJ whole genome shotgun (WGS) entry which is preliminary data.</text>
</comment>
<gene>
    <name evidence="11" type="primary">cas3</name>
    <name evidence="11" type="ORF">D7V78_01025</name>
</gene>
<dbReference type="Proteomes" id="UP000278164">
    <property type="component" value="Unassembled WGS sequence"/>
</dbReference>
<dbReference type="InterPro" id="IPR011545">
    <property type="entry name" value="DEAD/DEAH_box_helicase_dom"/>
</dbReference>
<evidence type="ECO:0000256" key="7">
    <source>
        <dbReference type="ARBA" id="ARBA00022806"/>
    </source>
</evidence>
<proteinExistence type="inferred from homology"/>
<dbReference type="AlphaFoldDB" id="A0A3L7ZW10"/>
<dbReference type="GO" id="GO:0005524">
    <property type="term" value="F:ATP binding"/>
    <property type="evidence" value="ECO:0007669"/>
    <property type="project" value="UniProtKB-KW"/>
</dbReference>
<dbReference type="CDD" id="cd17930">
    <property type="entry name" value="DEXHc_cas3"/>
    <property type="match status" value="1"/>
</dbReference>
<dbReference type="Pfam" id="PF00270">
    <property type="entry name" value="DEAD"/>
    <property type="match status" value="1"/>
</dbReference>
<dbReference type="InterPro" id="IPR006483">
    <property type="entry name" value="CRISPR-assoc_Cas3_HD"/>
</dbReference>
<dbReference type="GO" id="GO:0004518">
    <property type="term" value="F:nuclease activity"/>
    <property type="evidence" value="ECO:0007669"/>
    <property type="project" value="UniProtKB-KW"/>
</dbReference>
<dbReference type="OrthoDB" id="9810236at2"/>
<organism evidence="11 12">
    <name type="scientific">Parabacteroides distasonis</name>
    <dbReference type="NCBI Taxonomy" id="823"/>
    <lineage>
        <taxon>Bacteria</taxon>
        <taxon>Pseudomonadati</taxon>
        <taxon>Bacteroidota</taxon>
        <taxon>Bacteroidia</taxon>
        <taxon>Bacteroidales</taxon>
        <taxon>Tannerellaceae</taxon>
        <taxon>Parabacteroides</taxon>
    </lineage>
</organism>
<dbReference type="GO" id="GO:0003676">
    <property type="term" value="F:nucleic acid binding"/>
    <property type="evidence" value="ECO:0007669"/>
    <property type="project" value="InterPro"/>
</dbReference>
<evidence type="ECO:0000256" key="3">
    <source>
        <dbReference type="ARBA" id="ARBA00022722"/>
    </source>
</evidence>
<evidence type="ECO:0000256" key="8">
    <source>
        <dbReference type="ARBA" id="ARBA00022840"/>
    </source>
</evidence>
<keyword evidence="3" id="KW-0540">Nuclease</keyword>
<name>A0A3L7ZW10_PARDI</name>
<dbReference type="GO" id="GO:0004386">
    <property type="term" value="F:helicase activity"/>
    <property type="evidence" value="ECO:0007669"/>
    <property type="project" value="UniProtKB-KW"/>
</dbReference>
<keyword evidence="7" id="KW-0347">Helicase</keyword>
<dbReference type="GO" id="GO:0046872">
    <property type="term" value="F:metal ion binding"/>
    <property type="evidence" value="ECO:0007669"/>
    <property type="project" value="UniProtKB-KW"/>
</dbReference>
<evidence type="ECO:0000313" key="12">
    <source>
        <dbReference type="Proteomes" id="UP000278164"/>
    </source>
</evidence>
<sequence length="741" mass="84244">METEKQLISHLYQNKENGKWIIQTNDEHQRGVAEMATSFSGLFGLPSWGHTLGMLHDKGKERDAFQQYIRTTSGLPVTDEKSYGEHHHAFVGGILVTNLMGKSVFNLLANQIISHHTGLHDYVDAESVIEKRQLPEEINKGDIALNIPQLRKELLESPFSKLKVDMKHFHHLSRMLFSCLVDADRLNTEQFMDVESWEKRGCSSTLTDLLPKLEAHLRELQLYAPDTEVNHIRKKVQERCRKASSEEKGFYSLTVPTGGGKTLSSLLWAMKHAVNHGMNRIIIAIPYTSIIVQTAGLLKEIFGEEHVLEHHSNFNPDEIKNEEVREKAKLATENWDYPIIVTTNVQLFESMFSNKPSDCRKLHNIVNSVLILDEAQTLPTDFLQPIVDALKAYQKIFGVSVLFTTASQPVLSGLIEGTNPKANFEGIDRIIEIIPNEFALHDKLRRVKLVIDNTGKTYDEIAAEVAIYNKVLCIVNTRKDAKELYDRLPNEGIKLHLSRMMCPAHISETIRKVKALLKDKSHPIVRVIATQLVEAGVDIDFPVVFRQESGLDSILQAAGRCNREGRNTVGTTFVFSLAAEKRIPFGAMKAANNARLNLPANSDWFDPSTMTEYFYQLYCRKNTFDDKDMKHYLYNPNELCFETASKKFRLIDDDCINIIVNWGNSMELVEKLKESGCTYPLMKQLAKFTVGVHSSDFDKLVSYGAIEEVLEGIYVLTDRVQYDKNTGLSLDNHWMEELLMI</sequence>
<evidence type="ECO:0000256" key="9">
    <source>
        <dbReference type="ARBA" id="ARBA00023118"/>
    </source>
</evidence>
<dbReference type="PROSITE" id="PS51643">
    <property type="entry name" value="HD_CAS3"/>
    <property type="match status" value="1"/>
</dbReference>
<evidence type="ECO:0000256" key="1">
    <source>
        <dbReference type="ARBA" id="ARBA00006847"/>
    </source>
</evidence>
<keyword evidence="8" id="KW-0067">ATP-binding</keyword>
<dbReference type="Pfam" id="PF22590">
    <property type="entry name" value="Cas3-like_C_2"/>
    <property type="match status" value="1"/>
</dbReference>
<evidence type="ECO:0000256" key="4">
    <source>
        <dbReference type="ARBA" id="ARBA00022723"/>
    </source>
</evidence>
<comment type="similarity">
    <text evidence="1">In the N-terminal section; belongs to the CRISPR-associated nuclease Cas3-HD family.</text>
</comment>
<keyword evidence="6" id="KW-0378">Hydrolase</keyword>
<keyword evidence="5" id="KW-0547">Nucleotide-binding</keyword>
<dbReference type="RefSeq" id="WP_121734617.1">
    <property type="nucleotide sequence ID" value="NZ_QXXG01000001.1"/>
</dbReference>
<dbReference type="Gene3D" id="3.40.50.300">
    <property type="entry name" value="P-loop containing nucleotide triphosphate hydrolases"/>
    <property type="match status" value="2"/>
</dbReference>
<evidence type="ECO:0000256" key="5">
    <source>
        <dbReference type="ARBA" id="ARBA00022741"/>
    </source>
</evidence>
<evidence type="ECO:0000256" key="2">
    <source>
        <dbReference type="ARBA" id="ARBA00009046"/>
    </source>
</evidence>
<dbReference type="NCBIfam" id="TIGR01596">
    <property type="entry name" value="cas3_HD"/>
    <property type="match status" value="1"/>
</dbReference>
<dbReference type="CDD" id="cd09641">
    <property type="entry name" value="Cas3''_I"/>
    <property type="match status" value="1"/>
</dbReference>